<evidence type="ECO:0000256" key="1">
    <source>
        <dbReference type="ARBA" id="ARBA00022722"/>
    </source>
</evidence>
<protein>
    <submittedName>
        <fullName evidence="13">PD-(D/E)XK nuclease family protein</fullName>
    </submittedName>
</protein>
<proteinExistence type="predicted"/>
<dbReference type="Pfam" id="PF21445">
    <property type="entry name" value="ADDB_N"/>
    <property type="match status" value="1"/>
</dbReference>
<feature type="domain" description="PD-(D/E)XK endonuclease-like" evidence="10">
    <location>
        <begin position="804"/>
        <end position="1148"/>
    </location>
</feature>
<dbReference type="SUPFAM" id="SSF52540">
    <property type="entry name" value="P-loop containing nucleoside triphosphate hydrolases"/>
    <property type="match status" value="1"/>
</dbReference>
<feature type="domain" description="UvrD-like helicase C-terminal" evidence="11">
    <location>
        <begin position="302"/>
        <end position="381"/>
    </location>
</feature>
<keyword evidence="6" id="KW-0269">Exonuclease</keyword>
<keyword evidence="3" id="KW-0227">DNA damage</keyword>
<keyword evidence="4" id="KW-0378">Hydrolase</keyword>
<keyword evidence="9" id="KW-0234">DNA repair</keyword>
<dbReference type="InterPro" id="IPR011604">
    <property type="entry name" value="PDDEXK-like_dom_sf"/>
</dbReference>
<dbReference type="GO" id="GO:0004527">
    <property type="term" value="F:exonuclease activity"/>
    <property type="evidence" value="ECO:0007669"/>
    <property type="project" value="UniProtKB-KW"/>
</dbReference>
<evidence type="ECO:0000256" key="2">
    <source>
        <dbReference type="ARBA" id="ARBA00022741"/>
    </source>
</evidence>
<evidence type="ECO:0000256" key="9">
    <source>
        <dbReference type="ARBA" id="ARBA00023204"/>
    </source>
</evidence>
<dbReference type="PANTHER" id="PTHR30591:SF1">
    <property type="entry name" value="RECBCD ENZYME SUBUNIT RECC"/>
    <property type="match status" value="1"/>
</dbReference>
<dbReference type="Gene3D" id="3.90.320.10">
    <property type="match status" value="1"/>
</dbReference>
<dbReference type="InterPro" id="IPR027417">
    <property type="entry name" value="P-loop_NTPase"/>
</dbReference>
<reference evidence="13" key="1">
    <citation type="submission" date="2023-01" db="EMBL/GenBank/DDBJ databases">
        <title>Oxazolidinone resistance genes in florfenicol resistant enterococci from beef cattle and veal calves at slaughter.</title>
        <authorList>
            <person name="Biggel M."/>
        </authorList>
    </citation>
    <scope>NUCLEOTIDE SEQUENCE</scope>
    <source>
        <strain evidence="13">K204-1</strain>
    </source>
</reference>
<dbReference type="InterPro" id="IPR014017">
    <property type="entry name" value="DNA_helicase_UvrD-like_C"/>
</dbReference>
<accession>A0AAE9XM01</accession>
<evidence type="ECO:0000256" key="5">
    <source>
        <dbReference type="ARBA" id="ARBA00022806"/>
    </source>
</evidence>
<evidence type="ECO:0000259" key="12">
    <source>
        <dbReference type="Pfam" id="PF21445"/>
    </source>
</evidence>
<keyword evidence="5" id="KW-0347">Helicase</keyword>
<dbReference type="RefSeq" id="WP_272163263.1">
    <property type="nucleotide sequence ID" value="NZ_CP116507.1"/>
</dbReference>
<evidence type="ECO:0000256" key="4">
    <source>
        <dbReference type="ARBA" id="ARBA00022801"/>
    </source>
</evidence>
<dbReference type="PANTHER" id="PTHR30591">
    <property type="entry name" value="RECBCD ENZYME SUBUNIT RECC"/>
    <property type="match status" value="1"/>
</dbReference>
<evidence type="ECO:0000259" key="10">
    <source>
        <dbReference type="Pfam" id="PF12705"/>
    </source>
</evidence>
<dbReference type="Pfam" id="PF13361">
    <property type="entry name" value="UvrD_C"/>
    <property type="match status" value="1"/>
</dbReference>
<feature type="domain" description="ATP-dependent helicase/deoxyribonuclease subunit B N-terminal" evidence="12">
    <location>
        <begin position="5"/>
        <end position="285"/>
    </location>
</feature>
<keyword evidence="8" id="KW-0238">DNA-binding</keyword>
<evidence type="ECO:0000313" key="13">
    <source>
        <dbReference type="EMBL" id="WCG22463.1"/>
    </source>
</evidence>
<keyword evidence="7" id="KW-0067">ATP-binding</keyword>
<dbReference type="EMBL" id="CP116507">
    <property type="protein sequence ID" value="WCG22463.1"/>
    <property type="molecule type" value="Genomic_DNA"/>
</dbReference>
<dbReference type="GO" id="GO:0005524">
    <property type="term" value="F:ATP binding"/>
    <property type="evidence" value="ECO:0007669"/>
    <property type="project" value="UniProtKB-KW"/>
</dbReference>
<dbReference type="GO" id="GO:0003677">
    <property type="term" value="F:DNA binding"/>
    <property type="evidence" value="ECO:0007669"/>
    <property type="project" value="UniProtKB-KW"/>
</dbReference>
<gene>
    <name evidence="13" type="ORF">PML95_08700</name>
</gene>
<dbReference type="Proteomes" id="UP001179600">
    <property type="component" value="Chromosome"/>
</dbReference>
<dbReference type="GO" id="GO:0006310">
    <property type="term" value="P:DNA recombination"/>
    <property type="evidence" value="ECO:0007669"/>
    <property type="project" value="TreeGrafter"/>
</dbReference>
<dbReference type="Gene3D" id="3.40.50.300">
    <property type="entry name" value="P-loop containing nucleotide triphosphate hydrolases"/>
    <property type="match status" value="3"/>
</dbReference>
<name>A0AAE9XM01_9ENTE</name>
<evidence type="ECO:0000256" key="7">
    <source>
        <dbReference type="ARBA" id="ARBA00022840"/>
    </source>
</evidence>
<sequence>MSLQFVYGPASCDSAPFLLKQAQNWLQQAEEHQVFYLVPNHIKFETEVAVLKQLSEMEEQATTASIRLQVFSMSRLAWYFLQHTDYYQATSLTEAGTHMVIRKILIDQKDQLTVFQGEVNQTGFIEQLAQILDELIKGKIGTDDLEKMIEQMATHTLSDTQQKLKDIQLVYTEYLEFLNQEQLFQPLILSLLTEHVKTLDLSHVQFIMTGFSRLTAQEKELVLALIECGAQVTCHLVLPRAYVEAPPTKNDLFYHSGTLYFELYQAARALKVPILHDQLLGKEQVVSRFEEVDEYWQATQNLKQTFSLKRDSQPLKLYEMETAQDELSFVAKEINHLVHQKGYRYRDIEILTRDLSSYRPMLTPYFDDHEIPFSFNDTLSMEHHPLIELFYALFGMGKRYYRYEDIMRFLRTELFIATIDEETAISDYEEAIRDYRQKVDLTENVMLAYGYEGFYWTREENWQYVTYFDEEQTEMTEDQRVEQWSNEIRQDVRRHVMPYIEAMKKAQTGKEIARLWFELLVSCGVERQLVYWRDEEIALGNQDAAKNHEQTWQAFVDVLDEFVLVFGERPVTFELFEEILLSGLEGFEYSKVPTTLDQVMISSLDLVHATKNKITFIIGANEQNLPRKVENTTLLTDDDRQQMASFLDEDQYLMHDTYKAINEEPFIAYLSFLSATDWLYMTSPRFLNSDRELGTSPYMRRLATGLKTPIISYQADLSPEKVSLENISTPRVLISDLIRLERRAVDEKRTLHPLWQKLKAYLLETNEVTSGTAELVFSSLSAQNIPQTLVPEIVDDLYGDTLYASVSKIERYYECEYKYFLTHGLKLREREKFELTPAMTGEFFHDALDGLFTYLIEHKLSLLELTESQLNELVDAMMEEMVDRSKYLVFTTTHRMAYIRYQLAQTIRRTSWALKQQQTRSGLTPIQTEVLFGELVMSRGLDSIVIDLDERKQLKINGKIDRLDAIKHGQQTFIGVIDYKSSYRDLNFQDIYYGLALQLMTYLDVALLNAVQLVGVKDVKPAGAFYMHVKNPTLAHDTSEDKALDLMLEQYKYQGIILNDEDVLAELDREVAPQTSSPVFNYRQLKNENYRSNQFVSEDEISVMREFTRKKFEHAGNQIYSGSVRLNPAYEGKERVACRFCPFKSVCQFDPLLKENHYHRLASLSKEEALERMAQQVKKGEPS</sequence>
<organism evidence="13 14">
    <name type="scientific">Vagococcus lutrae</name>
    <dbReference type="NCBI Taxonomy" id="81947"/>
    <lineage>
        <taxon>Bacteria</taxon>
        <taxon>Bacillati</taxon>
        <taxon>Bacillota</taxon>
        <taxon>Bacilli</taxon>
        <taxon>Lactobacillales</taxon>
        <taxon>Enterococcaceae</taxon>
        <taxon>Vagococcus</taxon>
    </lineage>
</organism>
<keyword evidence="2" id="KW-0547">Nucleotide-binding</keyword>
<keyword evidence="1" id="KW-0540">Nuclease</keyword>
<evidence type="ECO:0000313" key="14">
    <source>
        <dbReference type="Proteomes" id="UP001179600"/>
    </source>
</evidence>
<evidence type="ECO:0000256" key="3">
    <source>
        <dbReference type="ARBA" id="ARBA00022763"/>
    </source>
</evidence>
<evidence type="ECO:0000256" key="8">
    <source>
        <dbReference type="ARBA" id="ARBA00023125"/>
    </source>
</evidence>
<dbReference type="InterPro" id="IPR049035">
    <property type="entry name" value="ADDB_N"/>
</dbReference>
<dbReference type="GO" id="GO:0004386">
    <property type="term" value="F:helicase activity"/>
    <property type="evidence" value="ECO:0007669"/>
    <property type="project" value="UniProtKB-KW"/>
</dbReference>
<dbReference type="InterPro" id="IPR038726">
    <property type="entry name" value="PDDEXK_AddAB-type"/>
</dbReference>
<dbReference type="GO" id="GO:0006281">
    <property type="term" value="P:DNA repair"/>
    <property type="evidence" value="ECO:0007669"/>
    <property type="project" value="UniProtKB-KW"/>
</dbReference>
<evidence type="ECO:0000256" key="6">
    <source>
        <dbReference type="ARBA" id="ARBA00022839"/>
    </source>
</evidence>
<evidence type="ECO:0000259" key="11">
    <source>
        <dbReference type="Pfam" id="PF13361"/>
    </source>
</evidence>
<dbReference type="Pfam" id="PF12705">
    <property type="entry name" value="PDDEXK_1"/>
    <property type="match status" value="1"/>
</dbReference>
<dbReference type="AlphaFoldDB" id="A0AAE9XM01"/>